<reference evidence="7 8" key="1">
    <citation type="journal article" date="2006" name="Nature">
        <title>Global trends of whole-genome duplications revealed by the ciliate Paramecium tetraurelia.</title>
        <authorList>
            <consortium name="Genoscope"/>
            <person name="Aury J.-M."/>
            <person name="Jaillon O."/>
            <person name="Duret L."/>
            <person name="Noel B."/>
            <person name="Jubin C."/>
            <person name="Porcel B.M."/>
            <person name="Segurens B."/>
            <person name="Daubin V."/>
            <person name="Anthouard V."/>
            <person name="Aiach N."/>
            <person name="Arnaiz O."/>
            <person name="Billaut A."/>
            <person name="Beisson J."/>
            <person name="Blanc I."/>
            <person name="Bouhouche K."/>
            <person name="Camara F."/>
            <person name="Duharcourt S."/>
            <person name="Guigo R."/>
            <person name="Gogendeau D."/>
            <person name="Katinka M."/>
            <person name="Keller A.-M."/>
            <person name="Kissmehl R."/>
            <person name="Klotz C."/>
            <person name="Koll F."/>
            <person name="Le Moue A."/>
            <person name="Lepere C."/>
            <person name="Malinsky S."/>
            <person name="Nowacki M."/>
            <person name="Nowak J.K."/>
            <person name="Plattner H."/>
            <person name="Poulain J."/>
            <person name="Ruiz F."/>
            <person name="Serrano V."/>
            <person name="Zagulski M."/>
            <person name="Dessen P."/>
            <person name="Betermier M."/>
            <person name="Weissenbach J."/>
            <person name="Scarpelli C."/>
            <person name="Schachter V."/>
            <person name="Sperling L."/>
            <person name="Meyer E."/>
            <person name="Cohen J."/>
            <person name="Wincker P."/>
        </authorList>
    </citation>
    <scope>NUCLEOTIDE SEQUENCE [LARGE SCALE GENOMIC DNA]</scope>
    <source>
        <strain evidence="7 8">Stock d4-2</strain>
    </source>
</reference>
<dbReference type="InParanoid" id="A0D344"/>
<keyword evidence="1" id="KW-0479">Metal-binding</keyword>
<feature type="transmembrane region" description="Helical" evidence="5">
    <location>
        <begin position="159"/>
        <end position="177"/>
    </location>
</feature>
<dbReference type="GO" id="GO:0005634">
    <property type="term" value="C:nucleus"/>
    <property type="evidence" value="ECO:0000318"/>
    <property type="project" value="GO_Central"/>
</dbReference>
<dbReference type="InterPro" id="IPR001841">
    <property type="entry name" value="Znf_RING"/>
</dbReference>
<keyword evidence="5" id="KW-0812">Transmembrane</keyword>
<dbReference type="RefSeq" id="XP_001444858.1">
    <property type="nucleotide sequence ID" value="XM_001444821.1"/>
</dbReference>
<name>A0D344_PARTE</name>
<feature type="transmembrane region" description="Helical" evidence="5">
    <location>
        <begin position="60"/>
        <end position="82"/>
    </location>
</feature>
<dbReference type="Pfam" id="PF13639">
    <property type="entry name" value="zf-RING_2"/>
    <property type="match status" value="1"/>
</dbReference>
<evidence type="ECO:0000256" key="5">
    <source>
        <dbReference type="SAM" id="Phobius"/>
    </source>
</evidence>
<dbReference type="GeneID" id="5030643"/>
<accession>A0D344</accession>
<dbReference type="Gene3D" id="3.30.40.10">
    <property type="entry name" value="Zinc/RING finger domain, C3HC4 (zinc finger)"/>
    <property type="match status" value="1"/>
</dbReference>
<dbReference type="PANTHER" id="PTHR45931">
    <property type="entry name" value="SI:CH211-59O9.10"/>
    <property type="match status" value="1"/>
</dbReference>
<gene>
    <name evidence="7" type="ORF">GSPATT00012946001</name>
</gene>
<keyword evidence="2 4" id="KW-0863">Zinc-finger</keyword>
<evidence type="ECO:0000256" key="4">
    <source>
        <dbReference type="PROSITE-ProRule" id="PRU00175"/>
    </source>
</evidence>
<dbReference type="OMA" id="LPCHESH"/>
<dbReference type="GO" id="GO:0061630">
    <property type="term" value="F:ubiquitin protein ligase activity"/>
    <property type="evidence" value="ECO:0000318"/>
    <property type="project" value="GO_Central"/>
</dbReference>
<feature type="transmembrane region" description="Helical" evidence="5">
    <location>
        <begin position="30"/>
        <end position="48"/>
    </location>
</feature>
<dbReference type="GO" id="GO:0008270">
    <property type="term" value="F:zinc ion binding"/>
    <property type="evidence" value="ECO:0007669"/>
    <property type="project" value="UniProtKB-KW"/>
</dbReference>
<evidence type="ECO:0000259" key="6">
    <source>
        <dbReference type="PROSITE" id="PS50089"/>
    </source>
</evidence>
<dbReference type="PANTHER" id="PTHR45931:SF3">
    <property type="entry name" value="RING ZINC FINGER-CONTAINING PROTEIN"/>
    <property type="match status" value="1"/>
</dbReference>
<keyword evidence="5" id="KW-1133">Transmembrane helix</keyword>
<dbReference type="HOGENOM" id="CLU_961248_0_0_1"/>
<keyword evidence="8" id="KW-1185">Reference proteome</keyword>
<dbReference type="EMBL" id="CT868274">
    <property type="protein sequence ID" value="CAK77461.1"/>
    <property type="molecule type" value="Genomic_DNA"/>
</dbReference>
<dbReference type="SUPFAM" id="SSF57850">
    <property type="entry name" value="RING/U-box"/>
    <property type="match status" value="1"/>
</dbReference>
<dbReference type="KEGG" id="ptm:GSPATT00012946001"/>
<organism evidence="7 8">
    <name type="scientific">Paramecium tetraurelia</name>
    <dbReference type="NCBI Taxonomy" id="5888"/>
    <lineage>
        <taxon>Eukaryota</taxon>
        <taxon>Sar</taxon>
        <taxon>Alveolata</taxon>
        <taxon>Ciliophora</taxon>
        <taxon>Intramacronucleata</taxon>
        <taxon>Oligohymenophorea</taxon>
        <taxon>Peniculida</taxon>
        <taxon>Parameciidae</taxon>
        <taxon>Paramecium</taxon>
    </lineage>
</organism>
<dbReference type="Proteomes" id="UP000000600">
    <property type="component" value="Unassembled WGS sequence"/>
</dbReference>
<feature type="transmembrane region" description="Helical" evidence="5">
    <location>
        <begin position="197"/>
        <end position="229"/>
    </location>
</feature>
<evidence type="ECO:0000256" key="1">
    <source>
        <dbReference type="ARBA" id="ARBA00022723"/>
    </source>
</evidence>
<dbReference type="OrthoDB" id="439844at2759"/>
<dbReference type="eggNOG" id="ENOG502T18T">
    <property type="taxonomic scope" value="Eukaryota"/>
</dbReference>
<dbReference type="PROSITE" id="PS50089">
    <property type="entry name" value="ZF_RING_2"/>
    <property type="match status" value="1"/>
</dbReference>
<feature type="domain" description="RING-type" evidence="6">
    <location>
        <begin position="267"/>
        <end position="310"/>
    </location>
</feature>
<dbReference type="AlphaFoldDB" id="A0D344"/>
<dbReference type="InterPro" id="IPR013083">
    <property type="entry name" value="Znf_RING/FYVE/PHD"/>
</dbReference>
<evidence type="ECO:0000313" key="8">
    <source>
        <dbReference type="Proteomes" id="UP000000600"/>
    </source>
</evidence>
<evidence type="ECO:0000256" key="2">
    <source>
        <dbReference type="ARBA" id="ARBA00022771"/>
    </source>
</evidence>
<sequence length="331" mass="38398">MEQQLIENRRITSLFCQSIKSCKKISIGHIVYCICKIIIAVILLTINATQSCVWEGANTWMTIVIGESILELVIFSVIIQLIKITPTLLNVGEELHQVIYAENSQIESYGDISEFLANSIDDQTTQIPEREFEKKKVLLAQQVLQEIFKIHSPLKHSRHLVFIINQGLLIWGFILGFEIPYDLNSDCRSRLIIAIYIFLFYTICYYLDVYILIIIILIALPFVAMFLIYKKLTQPKGKKDTDQIIEELKKQYLVKYSPNLIEGVPECKICMQTYQLEEEVLKLPCHESHNYHLICISAWFKVNLNCPVCRKSYAEEENNEQNLEDINQVPQ</sequence>
<dbReference type="GO" id="GO:0006511">
    <property type="term" value="P:ubiquitin-dependent protein catabolic process"/>
    <property type="evidence" value="ECO:0000318"/>
    <property type="project" value="GO_Central"/>
</dbReference>
<dbReference type="STRING" id="5888.A0D344"/>
<keyword evidence="3" id="KW-0862">Zinc</keyword>
<keyword evidence="5" id="KW-0472">Membrane</keyword>
<protein>
    <recommendedName>
        <fullName evidence="6">RING-type domain-containing protein</fullName>
    </recommendedName>
</protein>
<proteinExistence type="predicted"/>
<dbReference type="InterPro" id="IPR051834">
    <property type="entry name" value="RING_finger_E3_ligase"/>
</dbReference>
<evidence type="ECO:0000313" key="7">
    <source>
        <dbReference type="EMBL" id="CAK77461.1"/>
    </source>
</evidence>
<evidence type="ECO:0000256" key="3">
    <source>
        <dbReference type="ARBA" id="ARBA00022833"/>
    </source>
</evidence>